<evidence type="ECO:0000313" key="3">
    <source>
        <dbReference type="EMBL" id="KNB71506.1"/>
    </source>
</evidence>
<dbReference type="PATRIC" id="fig|54915.3.peg.3588"/>
<dbReference type="RefSeq" id="WP_049740544.1">
    <property type="nucleotide sequence ID" value="NZ_BJON01000003.1"/>
</dbReference>
<dbReference type="Proteomes" id="UP000036834">
    <property type="component" value="Unassembled WGS sequence"/>
</dbReference>
<feature type="signal peptide" evidence="1">
    <location>
        <begin position="1"/>
        <end position="26"/>
    </location>
</feature>
<reference evidence="2 5" key="3">
    <citation type="submission" date="2019-06" db="EMBL/GenBank/DDBJ databases">
        <title>Whole genome shotgun sequence of Brevibacillus reuszeri NBRC 15719.</title>
        <authorList>
            <person name="Hosoyama A."/>
            <person name="Uohara A."/>
            <person name="Ohji S."/>
            <person name="Ichikawa N."/>
        </authorList>
    </citation>
    <scope>NUCLEOTIDE SEQUENCE [LARGE SCALE GENOMIC DNA]</scope>
    <source>
        <strain evidence="2 5">NBRC 15719</strain>
    </source>
</reference>
<sequence>MKKKFTVIFSLALIGASCFMISDIHADQVAFDAPRTLEEKEWSAYAESEVKDYLTASYNDVFKTFGLEIDEYSYYERAKFIDSLDEKDRGNLGGIVSYTLAESKILKVGDTRPGFFIKPGKEDEILVVFKSKNGDNHLCIFGKDLETGNWKLTDNKVEEGKVQEKVELKSLKQFTVEKLNAK</sequence>
<dbReference type="PROSITE" id="PS51257">
    <property type="entry name" value="PROKAR_LIPOPROTEIN"/>
    <property type="match status" value="1"/>
</dbReference>
<dbReference type="EMBL" id="LGIQ01000009">
    <property type="protein sequence ID" value="KNB71506.1"/>
    <property type="molecule type" value="Genomic_DNA"/>
</dbReference>
<gene>
    <name evidence="3" type="ORF">ADS79_22300</name>
    <name evidence="2" type="ORF">BRE01_08620</name>
</gene>
<reference evidence="3" key="2">
    <citation type="submission" date="2015-07" db="EMBL/GenBank/DDBJ databases">
        <title>MeaNS - Measles Nucleotide Surveillance Program.</title>
        <authorList>
            <person name="Tran T."/>
            <person name="Druce J."/>
        </authorList>
    </citation>
    <scope>NUCLEOTIDE SEQUENCE</scope>
    <source>
        <strain evidence="3">DSM 9887</strain>
    </source>
</reference>
<dbReference type="Proteomes" id="UP000319578">
    <property type="component" value="Unassembled WGS sequence"/>
</dbReference>
<evidence type="ECO:0000313" key="4">
    <source>
        <dbReference type="Proteomes" id="UP000036834"/>
    </source>
</evidence>
<dbReference type="EMBL" id="BJON01000003">
    <property type="protein sequence ID" value="GED67160.1"/>
    <property type="molecule type" value="Genomic_DNA"/>
</dbReference>
<comment type="caution">
    <text evidence="3">The sequence shown here is derived from an EMBL/GenBank/DDBJ whole genome shotgun (WGS) entry which is preliminary data.</text>
</comment>
<evidence type="ECO:0000313" key="2">
    <source>
        <dbReference type="EMBL" id="GED67160.1"/>
    </source>
</evidence>
<organism evidence="3 4">
    <name type="scientific">Brevibacillus reuszeri</name>
    <dbReference type="NCBI Taxonomy" id="54915"/>
    <lineage>
        <taxon>Bacteria</taxon>
        <taxon>Bacillati</taxon>
        <taxon>Bacillota</taxon>
        <taxon>Bacilli</taxon>
        <taxon>Bacillales</taxon>
        <taxon>Paenibacillaceae</taxon>
        <taxon>Brevibacillus</taxon>
    </lineage>
</organism>
<keyword evidence="1" id="KW-0732">Signal</keyword>
<keyword evidence="5" id="KW-1185">Reference proteome</keyword>
<dbReference type="AlphaFoldDB" id="A0A0K9YS59"/>
<evidence type="ECO:0000256" key="1">
    <source>
        <dbReference type="SAM" id="SignalP"/>
    </source>
</evidence>
<feature type="chain" id="PRO_5005533574" evidence="1">
    <location>
        <begin position="27"/>
        <end position="182"/>
    </location>
</feature>
<protein>
    <submittedName>
        <fullName evidence="3">Uncharacterized protein</fullName>
    </submittedName>
</protein>
<evidence type="ECO:0000313" key="5">
    <source>
        <dbReference type="Proteomes" id="UP000319578"/>
    </source>
</evidence>
<accession>A0A0K9YS59</accession>
<reference evidence="4" key="1">
    <citation type="submission" date="2015-07" db="EMBL/GenBank/DDBJ databases">
        <title>Genome sequencing project for genomic taxonomy and phylogenomics of Bacillus-like bacteria.</title>
        <authorList>
            <person name="Liu B."/>
            <person name="Wang J."/>
            <person name="Zhu Y."/>
            <person name="Liu G."/>
            <person name="Chen Q."/>
            <person name="Chen Z."/>
            <person name="Lan J."/>
            <person name="Che J."/>
            <person name="Ge C."/>
            <person name="Shi H."/>
            <person name="Pan Z."/>
            <person name="Liu X."/>
        </authorList>
    </citation>
    <scope>NUCLEOTIDE SEQUENCE [LARGE SCALE GENOMIC DNA]</scope>
    <source>
        <strain evidence="4">DSM 9887</strain>
    </source>
</reference>
<name>A0A0K9YS59_9BACL</name>
<proteinExistence type="predicted"/>